<dbReference type="CDD" id="cd15239">
    <property type="entry name" value="7tm_YRO2_fungal-like"/>
    <property type="match status" value="1"/>
</dbReference>
<keyword evidence="5 6" id="KW-0472">Membrane</keyword>
<evidence type="ECO:0000256" key="2">
    <source>
        <dbReference type="ARBA" id="ARBA00008130"/>
    </source>
</evidence>
<dbReference type="InterPro" id="IPR001425">
    <property type="entry name" value="Arc/bac/fun_rhodopsins"/>
</dbReference>
<accession>A0A178F1A5</accession>
<evidence type="ECO:0008006" key="9">
    <source>
        <dbReference type="Google" id="ProtNLM"/>
    </source>
</evidence>
<evidence type="ECO:0000256" key="4">
    <source>
        <dbReference type="ARBA" id="ARBA00022989"/>
    </source>
</evidence>
<evidence type="ECO:0000313" key="7">
    <source>
        <dbReference type="EMBL" id="OAL66212.1"/>
    </source>
</evidence>
<dbReference type="Pfam" id="PF01036">
    <property type="entry name" value="Bac_rhodopsin"/>
    <property type="match status" value="1"/>
</dbReference>
<keyword evidence="3 6" id="KW-0812">Transmembrane</keyword>
<dbReference type="Proteomes" id="UP000243015">
    <property type="component" value="Unassembled WGS sequence"/>
</dbReference>
<dbReference type="Gene3D" id="1.20.1070.10">
    <property type="entry name" value="Rhodopsin 7-helix transmembrane proteins"/>
    <property type="match status" value="1"/>
</dbReference>
<dbReference type="SMART" id="SM01021">
    <property type="entry name" value="Bac_rhodopsin"/>
    <property type="match status" value="1"/>
</dbReference>
<protein>
    <recommendedName>
        <fullName evidence="9">Heat shock protein 30</fullName>
    </recommendedName>
</protein>
<dbReference type="PRINTS" id="PR00251">
    <property type="entry name" value="BACTRLOPSIN"/>
</dbReference>
<reference evidence="7 8" key="1">
    <citation type="submission" date="2016-05" db="EMBL/GenBank/DDBJ databases">
        <title>Genome sequencing of Trichophyton rubrum CMCC(F)T1i isolated from hair.</title>
        <authorList>
            <person name="Zhan P."/>
            <person name="Tao Y."/>
            <person name="Liu W."/>
        </authorList>
    </citation>
    <scope>NUCLEOTIDE SEQUENCE [LARGE SCALE GENOMIC DNA]</scope>
    <source>
        <strain evidence="8">CMCC(F)T1i</strain>
    </source>
</reference>
<evidence type="ECO:0000256" key="6">
    <source>
        <dbReference type="SAM" id="Phobius"/>
    </source>
</evidence>
<feature type="transmembrane region" description="Helical" evidence="6">
    <location>
        <begin position="219"/>
        <end position="242"/>
    </location>
</feature>
<comment type="caution">
    <text evidence="7">The sequence shown here is derived from an EMBL/GenBank/DDBJ whole genome shotgun (WGS) entry which is preliminary data.</text>
</comment>
<dbReference type="PANTHER" id="PTHR28286">
    <property type="match status" value="1"/>
</dbReference>
<dbReference type="PANTHER" id="PTHR28286:SF1">
    <property type="entry name" value="30 KDA HEAT SHOCK PROTEIN-RELATED"/>
    <property type="match status" value="1"/>
</dbReference>
<sequence>MFEGDRHDEDRRSGETSRRFLPMSLSSNAITTLVDNADISISHRGTVWYWAVTGIFSFSAIAFLVGSFVVRNPHVRLQYYLSALSSYILSMAYFAMAANFGWVAVEVEFPRVGQFVVIDNGTENPTRQVFWIRYAGWLLATPLLMTQLLLLINAPLKLILHEVFMVSIVMMTGLGAALIPNVYKWAYFVYGFIACAALGWTMLKSGYNHVRATTPSLKRVYLTFCIAVSTIFLLYGLAWGMNEGGNFMSPTGEAVFYGILDICGGPLYCVFLLWAAHRYYRTEKLQLPI</sequence>
<feature type="transmembrane region" description="Helical" evidence="6">
    <location>
        <begin position="159"/>
        <end position="179"/>
    </location>
</feature>
<organism evidence="7 8">
    <name type="scientific">Trichophyton rubrum</name>
    <name type="common">Athlete's foot fungus</name>
    <name type="synonym">Epidermophyton rubrum</name>
    <dbReference type="NCBI Taxonomy" id="5551"/>
    <lineage>
        <taxon>Eukaryota</taxon>
        <taxon>Fungi</taxon>
        <taxon>Dikarya</taxon>
        <taxon>Ascomycota</taxon>
        <taxon>Pezizomycotina</taxon>
        <taxon>Eurotiomycetes</taxon>
        <taxon>Eurotiomycetidae</taxon>
        <taxon>Onygenales</taxon>
        <taxon>Arthrodermataceae</taxon>
        <taxon>Trichophyton</taxon>
    </lineage>
</organism>
<proteinExistence type="inferred from homology"/>
<name>A0A178F1A5_TRIRU</name>
<gene>
    <name evidence="7" type="ORF">A7C99_3318</name>
</gene>
<keyword evidence="4 6" id="KW-1133">Transmembrane helix</keyword>
<evidence type="ECO:0000313" key="8">
    <source>
        <dbReference type="Proteomes" id="UP000243015"/>
    </source>
</evidence>
<dbReference type="SUPFAM" id="SSF81321">
    <property type="entry name" value="Family A G protein-coupled receptor-like"/>
    <property type="match status" value="1"/>
</dbReference>
<dbReference type="EMBL" id="LHPM01000013">
    <property type="protein sequence ID" value="OAL66212.1"/>
    <property type="molecule type" value="Genomic_DNA"/>
</dbReference>
<comment type="subcellular location">
    <subcellularLocation>
        <location evidence="1">Membrane</location>
        <topology evidence="1">Multi-pass membrane protein</topology>
    </subcellularLocation>
</comment>
<dbReference type="InterPro" id="IPR043476">
    <property type="entry name" value="Yro2-like_7TM"/>
</dbReference>
<evidence type="ECO:0000256" key="1">
    <source>
        <dbReference type="ARBA" id="ARBA00004141"/>
    </source>
</evidence>
<feature type="transmembrane region" description="Helical" evidence="6">
    <location>
        <begin position="254"/>
        <end position="276"/>
    </location>
</feature>
<feature type="transmembrane region" description="Helical" evidence="6">
    <location>
        <begin position="47"/>
        <end position="70"/>
    </location>
</feature>
<feature type="transmembrane region" description="Helical" evidence="6">
    <location>
        <begin position="185"/>
        <end position="207"/>
    </location>
</feature>
<dbReference type="GO" id="GO:0005886">
    <property type="term" value="C:plasma membrane"/>
    <property type="evidence" value="ECO:0007669"/>
    <property type="project" value="TreeGrafter"/>
</dbReference>
<evidence type="ECO:0000256" key="5">
    <source>
        <dbReference type="ARBA" id="ARBA00023136"/>
    </source>
</evidence>
<dbReference type="GO" id="GO:0005783">
    <property type="term" value="C:endoplasmic reticulum"/>
    <property type="evidence" value="ECO:0007669"/>
    <property type="project" value="TreeGrafter"/>
</dbReference>
<feature type="transmembrane region" description="Helical" evidence="6">
    <location>
        <begin position="131"/>
        <end position="152"/>
    </location>
</feature>
<comment type="similarity">
    <text evidence="2">Belongs to the archaeal/bacterial/fungal opsin family.</text>
</comment>
<dbReference type="VEuPathDB" id="FungiDB:TERG_01657"/>
<dbReference type="AlphaFoldDB" id="A0A178F1A5"/>
<evidence type="ECO:0000256" key="3">
    <source>
        <dbReference type="ARBA" id="ARBA00022692"/>
    </source>
</evidence>
<feature type="transmembrane region" description="Helical" evidence="6">
    <location>
        <begin position="79"/>
        <end position="105"/>
    </location>
</feature>